<organism evidence="1 2">
    <name type="scientific">Dorcoceras hygrometricum</name>
    <dbReference type="NCBI Taxonomy" id="472368"/>
    <lineage>
        <taxon>Eukaryota</taxon>
        <taxon>Viridiplantae</taxon>
        <taxon>Streptophyta</taxon>
        <taxon>Embryophyta</taxon>
        <taxon>Tracheophyta</taxon>
        <taxon>Spermatophyta</taxon>
        <taxon>Magnoliopsida</taxon>
        <taxon>eudicotyledons</taxon>
        <taxon>Gunneridae</taxon>
        <taxon>Pentapetalae</taxon>
        <taxon>asterids</taxon>
        <taxon>lamiids</taxon>
        <taxon>Lamiales</taxon>
        <taxon>Gesneriaceae</taxon>
        <taxon>Didymocarpoideae</taxon>
        <taxon>Trichosporeae</taxon>
        <taxon>Loxocarpinae</taxon>
        <taxon>Dorcoceras</taxon>
    </lineage>
</organism>
<keyword evidence="2" id="KW-1185">Reference proteome</keyword>
<evidence type="ECO:0000313" key="1">
    <source>
        <dbReference type="EMBL" id="KZV26379.1"/>
    </source>
</evidence>
<name>A0A2Z7B3W4_9LAMI</name>
<sequence>LPTEGMTSFLDILSQTVVEMRGRFSSSDVPFKAPIKKKEMKIEFRLLHDIVAKALCAKAGSFDMVTSEKFDLMVAVTAGLKVN</sequence>
<feature type="non-terminal residue" evidence="1">
    <location>
        <position position="1"/>
    </location>
</feature>
<dbReference type="Proteomes" id="UP000250235">
    <property type="component" value="Unassembled WGS sequence"/>
</dbReference>
<gene>
    <name evidence="1" type="ORF">F511_38572</name>
</gene>
<dbReference type="EMBL" id="KV011265">
    <property type="protein sequence ID" value="KZV26379.1"/>
    <property type="molecule type" value="Genomic_DNA"/>
</dbReference>
<reference evidence="1 2" key="1">
    <citation type="journal article" date="2015" name="Proc. Natl. Acad. Sci. U.S.A.">
        <title>The resurrection genome of Boea hygrometrica: A blueprint for survival of dehydration.</title>
        <authorList>
            <person name="Xiao L."/>
            <person name="Yang G."/>
            <person name="Zhang L."/>
            <person name="Yang X."/>
            <person name="Zhao S."/>
            <person name="Ji Z."/>
            <person name="Zhou Q."/>
            <person name="Hu M."/>
            <person name="Wang Y."/>
            <person name="Chen M."/>
            <person name="Xu Y."/>
            <person name="Jin H."/>
            <person name="Xiao X."/>
            <person name="Hu G."/>
            <person name="Bao F."/>
            <person name="Hu Y."/>
            <person name="Wan P."/>
            <person name="Li L."/>
            <person name="Deng X."/>
            <person name="Kuang T."/>
            <person name="Xiang C."/>
            <person name="Zhu J.K."/>
            <person name="Oliver M.J."/>
            <person name="He Y."/>
        </authorList>
    </citation>
    <scope>NUCLEOTIDE SEQUENCE [LARGE SCALE GENOMIC DNA]</scope>
    <source>
        <strain evidence="2">cv. XS01</strain>
    </source>
</reference>
<dbReference type="OrthoDB" id="1751168at2759"/>
<evidence type="ECO:0000313" key="2">
    <source>
        <dbReference type="Proteomes" id="UP000250235"/>
    </source>
</evidence>
<protein>
    <submittedName>
        <fullName evidence="1">Uncharacterized protein</fullName>
    </submittedName>
</protein>
<dbReference type="AlphaFoldDB" id="A0A2Z7B3W4"/>
<accession>A0A2Z7B3W4</accession>
<proteinExistence type="predicted"/>